<dbReference type="EMBL" id="FXXP01000002">
    <property type="protein sequence ID" value="SMX27976.1"/>
    <property type="molecule type" value="Genomic_DNA"/>
</dbReference>
<dbReference type="PANTHER" id="PTHR34700">
    <property type="entry name" value="POTASSIUM BINDING PROTEIN KBP"/>
    <property type="match status" value="1"/>
</dbReference>
<feature type="compositionally biased region" description="Low complexity" evidence="1">
    <location>
        <begin position="144"/>
        <end position="153"/>
    </location>
</feature>
<reference evidence="4" key="1">
    <citation type="submission" date="2017-05" db="EMBL/GenBank/DDBJ databases">
        <authorList>
            <person name="Rodrigo-Torres L."/>
            <person name="Arahal R. D."/>
            <person name="Lucena T."/>
        </authorList>
    </citation>
    <scope>NUCLEOTIDE SEQUENCE [LARGE SCALE GENOMIC DNA]</scope>
    <source>
        <strain evidence="4">CECT 8649</strain>
    </source>
</reference>
<feature type="domain" description="LysM" evidence="2">
    <location>
        <begin position="507"/>
        <end position="556"/>
    </location>
</feature>
<sequence>MSKLALYSAIAGTGGAAAVAVAVVTGVIELPGSAPSDAPQPAAAAPEVEVDAPKPGQAPAQGAEANLIAEPAAPIAPAEPAEEPVQEAVVTPEPETEPGTPPVAEVAEDAPEVDAELTEIETPDPQDAPEVAQAPEVSEDDPVVEAAKAAEPETAPEDAEEAAPAPTSDITPELAETDEPVATPNPVPAPRFDIVRAETDGSTLVAGEAEPGTQLEIIVNGEAAETVDVGSDGKFVSFVDLPAAGVSSVLTLRNETPEGSVVSEEQVIVTPAVPVMAIKDPEPAADTPKDTPVETAALDDTVFESAGAAVPVVDPAEQPEESKEAEQVAVAEPPAPEADSKEPQAPALPSEVAPLAEPKPVAVDAPSDIVREEPEETEEPAPLLPPTVLLASPRGVEVLQTAPVSPGEVALDSISYDDEGEVLLAGRGKKTASVRVYLDNTPITTSRIREDGRWRVELPQVDTGTYTLRVDQIDDSGAVIARVESPFLRESAELLASAASGAAGPLRSVTVQPGHTLWEISTDRYGEGRDYVRVFEANRDRIRDPDLIYPGQVFDLPE</sequence>
<gene>
    <name evidence="3" type="ORF">TRP8649_02088</name>
</gene>
<dbReference type="InterPro" id="IPR018392">
    <property type="entry name" value="LysM"/>
</dbReference>
<protein>
    <submittedName>
        <fullName evidence="3">LysM domain/BON superfamily protein</fullName>
    </submittedName>
</protein>
<dbReference type="RefSeq" id="WP_099245003.1">
    <property type="nucleotide sequence ID" value="NZ_FXXP01000002.1"/>
</dbReference>
<evidence type="ECO:0000256" key="1">
    <source>
        <dbReference type="SAM" id="MobiDB-lite"/>
    </source>
</evidence>
<dbReference type="PANTHER" id="PTHR34700:SF4">
    <property type="entry name" value="PHAGE-LIKE ELEMENT PBSX PROTEIN XKDP"/>
    <property type="match status" value="1"/>
</dbReference>
<dbReference type="PROSITE" id="PS51782">
    <property type="entry name" value="LYSM"/>
    <property type="match status" value="1"/>
</dbReference>
<evidence type="ECO:0000313" key="3">
    <source>
        <dbReference type="EMBL" id="SMX27976.1"/>
    </source>
</evidence>
<dbReference type="Proteomes" id="UP000225972">
    <property type="component" value="Unassembled WGS sequence"/>
</dbReference>
<accession>A0A238JDQ3</accession>
<dbReference type="Gene3D" id="3.10.350.10">
    <property type="entry name" value="LysM domain"/>
    <property type="match status" value="1"/>
</dbReference>
<feature type="compositionally biased region" description="Low complexity" evidence="1">
    <location>
        <begin position="30"/>
        <end position="79"/>
    </location>
</feature>
<dbReference type="OrthoDB" id="370541at2"/>
<proteinExistence type="predicted"/>
<organism evidence="3 4">
    <name type="scientific">Pelagimonas phthalicica</name>
    <dbReference type="NCBI Taxonomy" id="1037362"/>
    <lineage>
        <taxon>Bacteria</taxon>
        <taxon>Pseudomonadati</taxon>
        <taxon>Pseudomonadota</taxon>
        <taxon>Alphaproteobacteria</taxon>
        <taxon>Rhodobacterales</taxon>
        <taxon>Roseobacteraceae</taxon>
        <taxon>Pelagimonas</taxon>
    </lineage>
</organism>
<dbReference type="AlphaFoldDB" id="A0A238JDQ3"/>
<dbReference type="InterPro" id="IPR036779">
    <property type="entry name" value="LysM_dom_sf"/>
</dbReference>
<dbReference type="InterPro" id="IPR013783">
    <property type="entry name" value="Ig-like_fold"/>
</dbReference>
<dbReference type="CDD" id="cd00118">
    <property type="entry name" value="LysM"/>
    <property type="match status" value="1"/>
</dbReference>
<feature type="region of interest" description="Disordered" evidence="1">
    <location>
        <begin position="314"/>
        <end position="361"/>
    </location>
</feature>
<dbReference type="Gene3D" id="2.60.40.10">
    <property type="entry name" value="Immunoglobulins"/>
    <property type="match status" value="1"/>
</dbReference>
<name>A0A238JDQ3_9RHOB</name>
<feature type="compositionally biased region" description="Acidic residues" evidence="1">
    <location>
        <begin position="106"/>
        <end position="124"/>
    </location>
</feature>
<feature type="region of interest" description="Disordered" evidence="1">
    <location>
        <begin position="30"/>
        <end position="172"/>
    </location>
</feature>
<dbReference type="InterPro" id="IPR052196">
    <property type="entry name" value="Bact_Kbp"/>
</dbReference>
<evidence type="ECO:0000313" key="4">
    <source>
        <dbReference type="Proteomes" id="UP000225972"/>
    </source>
</evidence>
<keyword evidence="4" id="KW-1185">Reference proteome</keyword>
<evidence type="ECO:0000259" key="2">
    <source>
        <dbReference type="PROSITE" id="PS51782"/>
    </source>
</evidence>